<dbReference type="AlphaFoldDB" id="A0A101SDU4"/>
<name>A0A101SDU4_9ACTN</name>
<reference evidence="3 4" key="1">
    <citation type="submission" date="2015-10" db="EMBL/GenBank/DDBJ databases">
        <title>Draft genome sequence of Streptomyces griseorubiginosus DSM 40469, type strain for the species Streptomyces griseorubiginosus.</title>
        <authorList>
            <person name="Ruckert C."/>
            <person name="Winkler A."/>
            <person name="Kalinowski J."/>
            <person name="Kampfer P."/>
            <person name="Glaeser S."/>
        </authorList>
    </citation>
    <scope>NUCLEOTIDE SEQUENCE [LARGE SCALE GENOMIC DNA]</scope>
    <source>
        <strain evidence="3 4">DSM 40469</strain>
    </source>
</reference>
<proteinExistence type="predicted"/>
<dbReference type="EMBL" id="LMWV01000001">
    <property type="protein sequence ID" value="KUN72139.1"/>
    <property type="molecule type" value="Genomic_DNA"/>
</dbReference>
<evidence type="ECO:0000313" key="4">
    <source>
        <dbReference type="Proteomes" id="UP000054375"/>
    </source>
</evidence>
<protein>
    <submittedName>
        <fullName evidence="3">Uncharacterized protein</fullName>
    </submittedName>
</protein>
<keyword evidence="4" id="KW-1185">Reference proteome</keyword>
<comment type="caution">
    <text evidence="3">The sequence shown here is derived from an EMBL/GenBank/DDBJ whole genome shotgun (WGS) entry which is preliminary data.</text>
</comment>
<keyword evidence="2" id="KW-0732">Signal</keyword>
<dbReference type="PROSITE" id="PS51257">
    <property type="entry name" value="PROKAR_LIPOPROTEIN"/>
    <property type="match status" value="1"/>
</dbReference>
<feature type="signal peptide" evidence="2">
    <location>
        <begin position="1"/>
        <end position="34"/>
    </location>
</feature>
<dbReference type="RefSeq" id="WP_062232602.1">
    <property type="nucleotide sequence ID" value="NZ_JBPJFL010000001.1"/>
</dbReference>
<feature type="region of interest" description="Disordered" evidence="1">
    <location>
        <begin position="39"/>
        <end position="61"/>
    </location>
</feature>
<evidence type="ECO:0000256" key="2">
    <source>
        <dbReference type="SAM" id="SignalP"/>
    </source>
</evidence>
<organism evidence="3 4">
    <name type="scientific">Streptomyces griseorubiginosus</name>
    <dbReference type="NCBI Taxonomy" id="67304"/>
    <lineage>
        <taxon>Bacteria</taxon>
        <taxon>Bacillati</taxon>
        <taxon>Actinomycetota</taxon>
        <taxon>Actinomycetes</taxon>
        <taxon>Kitasatosporales</taxon>
        <taxon>Streptomycetaceae</taxon>
        <taxon>Streptomyces</taxon>
    </lineage>
</organism>
<evidence type="ECO:0000256" key="1">
    <source>
        <dbReference type="SAM" id="MobiDB-lite"/>
    </source>
</evidence>
<feature type="chain" id="PRO_5038353692" evidence="2">
    <location>
        <begin position="35"/>
        <end position="61"/>
    </location>
</feature>
<evidence type="ECO:0000313" key="3">
    <source>
        <dbReference type="EMBL" id="KUN72139.1"/>
    </source>
</evidence>
<feature type="compositionally biased region" description="Low complexity" evidence="1">
    <location>
        <begin position="42"/>
        <end position="61"/>
    </location>
</feature>
<sequence length="61" mass="6177">MPTRPHGHRARTALAPLTLLALLALLTLSGCNDGQGVRDEGPAMAGPAAVAPAENAKAARH</sequence>
<gene>
    <name evidence="3" type="ORF">AQJ54_00100</name>
</gene>
<accession>A0A101SDU4</accession>
<dbReference type="Proteomes" id="UP000054375">
    <property type="component" value="Unassembled WGS sequence"/>
</dbReference>